<feature type="transmembrane region" description="Helical" evidence="1">
    <location>
        <begin position="16"/>
        <end position="43"/>
    </location>
</feature>
<dbReference type="Proteomes" id="UP000318081">
    <property type="component" value="Chromosome"/>
</dbReference>
<keyword evidence="1" id="KW-0812">Transmembrane</keyword>
<keyword evidence="1" id="KW-0472">Membrane</keyword>
<evidence type="ECO:0000313" key="3">
    <source>
        <dbReference type="Proteomes" id="UP000318081"/>
    </source>
</evidence>
<proteinExistence type="predicted"/>
<evidence type="ECO:0000256" key="1">
    <source>
        <dbReference type="SAM" id="Phobius"/>
    </source>
</evidence>
<reference evidence="2 3" key="1">
    <citation type="submission" date="2019-02" db="EMBL/GenBank/DDBJ databases">
        <title>Deep-cultivation of Planctomycetes and their phenomic and genomic characterization uncovers novel biology.</title>
        <authorList>
            <person name="Wiegand S."/>
            <person name="Jogler M."/>
            <person name="Boedeker C."/>
            <person name="Pinto D."/>
            <person name="Vollmers J."/>
            <person name="Rivas-Marin E."/>
            <person name="Kohn T."/>
            <person name="Peeters S.H."/>
            <person name="Heuer A."/>
            <person name="Rast P."/>
            <person name="Oberbeckmann S."/>
            <person name="Bunk B."/>
            <person name="Jeske O."/>
            <person name="Meyerdierks A."/>
            <person name="Storesund J.E."/>
            <person name="Kallscheuer N."/>
            <person name="Luecker S."/>
            <person name="Lage O.M."/>
            <person name="Pohl T."/>
            <person name="Merkel B.J."/>
            <person name="Hornburger P."/>
            <person name="Mueller R.-W."/>
            <person name="Bruemmer F."/>
            <person name="Labrenz M."/>
            <person name="Spormann A.M."/>
            <person name="Op den Camp H."/>
            <person name="Overmann J."/>
            <person name="Amann R."/>
            <person name="Jetten M.S.M."/>
            <person name="Mascher T."/>
            <person name="Medema M.H."/>
            <person name="Devos D.P."/>
            <person name="Kaster A.-K."/>
            <person name="Ovreas L."/>
            <person name="Rohde M."/>
            <person name="Galperin M.Y."/>
            <person name="Jogler C."/>
        </authorList>
    </citation>
    <scope>NUCLEOTIDE SEQUENCE [LARGE SCALE GENOMIC DNA]</scope>
    <source>
        <strain evidence="2 3">TBK1r</strain>
    </source>
</reference>
<evidence type="ECO:0000313" key="2">
    <source>
        <dbReference type="EMBL" id="QDV87168.1"/>
    </source>
</evidence>
<keyword evidence="1" id="KW-1133">Transmembrane helix</keyword>
<protein>
    <submittedName>
        <fullName evidence="2">Uncharacterized protein</fullName>
    </submittedName>
</protein>
<sequence>MTNNPDQSGDDRNDTLFYFAAASIPIGIVVVVFLVFGILWAANQPLQYAAPFGDSFGFVNALFSGLAFAGVITAILIQARELRQAFEEQQDAREAHQAVAQLQQRSSIIDAISTLAVLNERVVRPLETIDISACHPTQVSRIVRDFEHRRLLQKIIDSLKHHDTIKEYNLPLISEPDLECLGCRAMMTLLEQINVQQHFLMKCSATELTNCCLEFAFRAASKLDQVNFEDIYLLNFVYFDQISKKLVQFRDKDWLETKQDSFGRPDKDLSLQKMTAPVSFREFLLDEMQELKSLTVRCILFVALEHSGFNPGGSPTD</sequence>
<keyword evidence="3" id="KW-1185">Reference proteome</keyword>
<gene>
    <name evidence="2" type="ORF">TBK1r_61970</name>
</gene>
<organism evidence="2 3">
    <name type="scientific">Stieleria magnilauensis</name>
    <dbReference type="NCBI Taxonomy" id="2527963"/>
    <lineage>
        <taxon>Bacteria</taxon>
        <taxon>Pseudomonadati</taxon>
        <taxon>Planctomycetota</taxon>
        <taxon>Planctomycetia</taxon>
        <taxon>Pirellulales</taxon>
        <taxon>Pirellulaceae</taxon>
        <taxon>Stieleria</taxon>
    </lineage>
</organism>
<accession>A0ABX5XYQ1</accession>
<dbReference type="EMBL" id="CP036432">
    <property type="protein sequence ID" value="QDV87168.1"/>
    <property type="molecule type" value="Genomic_DNA"/>
</dbReference>
<name>A0ABX5XYQ1_9BACT</name>
<dbReference type="RefSeq" id="WP_145218697.1">
    <property type="nucleotide sequence ID" value="NZ_CP036432.1"/>
</dbReference>
<feature type="transmembrane region" description="Helical" evidence="1">
    <location>
        <begin position="55"/>
        <end position="77"/>
    </location>
</feature>